<evidence type="ECO:0000256" key="1">
    <source>
        <dbReference type="SAM" id="MobiDB-lite"/>
    </source>
</evidence>
<feature type="region of interest" description="Disordered" evidence="1">
    <location>
        <begin position="298"/>
        <end position="318"/>
    </location>
</feature>
<reference evidence="2" key="1">
    <citation type="submission" date="2023-03" db="EMBL/GenBank/DDBJ databases">
        <title>Massive genome expansion in bonnet fungi (Mycena s.s.) driven by repeated elements and novel gene families across ecological guilds.</title>
        <authorList>
            <consortium name="Lawrence Berkeley National Laboratory"/>
            <person name="Harder C.B."/>
            <person name="Miyauchi S."/>
            <person name="Viragh M."/>
            <person name="Kuo A."/>
            <person name="Thoen E."/>
            <person name="Andreopoulos B."/>
            <person name="Lu D."/>
            <person name="Skrede I."/>
            <person name="Drula E."/>
            <person name="Henrissat B."/>
            <person name="Morin E."/>
            <person name="Kohler A."/>
            <person name="Barry K."/>
            <person name="LaButti K."/>
            <person name="Morin E."/>
            <person name="Salamov A."/>
            <person name="Lipzen A."/>
            <person name="Mereny Z."/>
            <person name="Hegedus B."/>
            <person name="Baldrian P."/>
            <person name="Stursova M."/>
            <person name="Weitz H."/>
            <person name="Taylor A."/>
            <person name="Grigoriev I.V."/>
            <person name="Nagy L.G."/>
            <person name="Martin F."/>
            <person name="Kauserud H."/>
        </authorList>
    </citation>
    <scope>NUCLEOTIDE SEQUENCE</scope>
    <source>
        <strain evidence="2">CBHHK182m</strain>
    </source>
</reference>
<feature type="compositionally biased region" description="Polar residues" evidence="1">
    <location>
        <begin position="165"/>
        <end position="180"/>
    </location>
</feature>
<dbReference type="Proteomes" id="UP001215598">
    <property type="component" value="Unassembled WGS sequence"/>
</dbReference>
<evidence type="ECO:0000313" key="3">
    <source>
        <dbReference type="Proteomes" id="UP001215598"/>
    </source>
</evidence>
<comment type="caution">
    <text evidence="2">The sequence shown here is derived from an EMBL/GenBank/DDBJ whole genome shotgun (WGS) entry which is preliminary data.</text>
</comment>
<sequence length="514" mass="54784">MSSDHALSTGPRTRPRLTHISIEALDAFLSSQAVEGSAEAVQDAVPRRSPRHVNTTLLEPVLPHDASLVSPPCPAKPKGRPRKENNHRIAPQVQVTATVGSGASRKKVDVLPTPNAEDTTPQKVTAAPRADLVGSGTRGKRGGAVEELPPPLRGREVPPSAPPITLSTPTPVQPEPSSTPKLEKKATFLACKDRATAAASLDDLAATFRDLISLMHDYRKSGMTTECFHALDAIQEQLDQAHEFPSDAESPESFSPILTKAVAAPIQLMSAQLQAQHKALQSLAKSVDAVKAPRTESYAAAAAAPHSSPPPPSPKTVPITSTPDARILLRCDGEKPMTFTLPYHELVADVNLILGPLDLPRITCALRTKDGGIFLVSESKEAVQSLVDSWMCWGPVSFPGARIVLLATYSHIQLDGILHAAAPDVNILAKEFSERYPELGPVVGSPTWVNNPPSEVQISATLSSGRKPRTAGSIFVRLASREKVDLAVSLGRLRLAGSAPTVSRGFPHLRVTQC</sequence>
<name>A0AAD7HZB2_9AGAR</name>
<dbReference type="AlphaFoldDB" id="A0AAD7HZB2"/>
<gene>
    <name evidence="2" type="ORF">B0H16DRAFT_1772486</name>
</gene>
<keyword evidence="3" id="KW-1185">Reference proteome</keyword>
<proteinExistence type="predicted"/>
<organism evidence="2 3">
    <name type="scientific">Mycena metata</name>
    <dbReference type="NCBI Taxonomy" id="1033252"/>
    <lineage>
        <taxon>Eukaryota</taxon>
        <taxon>Fungi</taxon>
        <taxon>Dikarya</taxon>
        <taxon>Basidiomycota</taxon>
        <taxon>Agaricomycotina</taxon>
        <taxon>Agaricomycetes</taxon>
        <taxon>Agaricomycetidae</taxon>
        <taxon>Agaricales</taxon>
        <taxon>Marasmiineae</taxon>
        <taxon>Mycenaceae</taxon>
        <taxon>Mycena</taxon>
    </lineage>
</organism>
<protein>
    <submittedName>
        <fullName evidence="2">Uncharacterized protein</fullName>
    </submittedName>
</protein>
<evidence type="ECO:0000313" key="2">
    <source>
        <dbReference type="EMBL" id="KAJ7731748.1"/>
    </source>
</evidence>
<dbReference type="EMBL" id="JARKIB010000150">
    <property type="protein sequence ID" value="KAJ7731748.1"/>
    <property type="molecule type" value="Genomic_DNA"/>
</dbReference>
<feature type="region of interest" description="Disordered" evidence="1">
    <location>
        <begin position="59"/>
        <end position="181"/>
    </location>
</feature>
<accession>A0AAD7HZB2</accession>